<evidence type="ECO:0000313" key="2">
    <source>
        <dbReference type="Proteomes" id="UP000011761"/>
    </source>
</evidence>
<accession>M2N138</accession>
<organism evidence="1 2">
    <name type="scientific">Baudoinia panamericana (strain UAMH 10762)</name>
    <name type="common">Angels' share fungus</name>
    <name type="synonym">Baudoinia compniacensis (strain UAMH 10762)</name>
    <dbReference type="NCBI Taxonomy" id="717646"/>
    <lineage>
        <taxon>Eukaryota</taxon>
        <taxon>Fungi</taxon>
        <taxon>Dikarya</taxon>
        <taxon>Ascomycota</taxon>
        <taxon>Pezizomycotina</taxon>
        <taxon>Dothideomycetes</taxon>
        <taxon>Dothideomycetidae</taxon>
        <taxon>Mycosphaerellales</taxon>
        <taxon>Teratosphaeriaceae</taxon>
        <taxon>Baudoinia</taxon>
    </lineage>
</organism>
<dbReference type="RefSeq" id="XP_007680035.1">
    <property type="nucleotide sequence ID" value="XM_007681845.1"/>
</dbReference>
<gene>
    <name evidence="1" type="ORF">BAUCODRAFT_125618</name>
</gene>
<dbReference type="AlphaFoldDB" id="M2N138"/>
<dbReference type="GeneID" id="19107985"/>
<name>M2N138_BAUPA</name>
<proteinExistence type="predicted"/>
<dbReference type="HOGENOM" id="CLU_2454359_0_0_1"/>
<dbReference type="KEGG" id="bcom:BAUCODRAFT_125618"/>
<dbReference type="Proteomes" id="UP000011761">
    <property type="component" value="Unassembled WGS sequence"/>
</dbReference>
<keyword evidence="2" id="KW-1185">Reference proteome</keyword>
<reference evidence="1 2" key="1">
    <citation type="journal article" date="2012" name="PLoS Pathog.">
        <title>Diverse lifestyles and strategies of plant pathogenesis encoded in the genomes of eighteen Dothideomycetes fungi.</title>
        <authorList>
            <person name="Ohm R.A."/>
            <person name="Feau N."/>
            <person name="Henrissat B."/>
            <person name="Schoch C.L."/>
            <person name="Horwitz B.A."/>
            <person name="Barry K.W."/>
            <person name="Condon B.J."/>
            <person name="Copeland A.C."/>
            <person name="Dhillon B."/>
            <person name="Glaser F."/>
            <person name="Hesse C.N."/>
            <person name="Kosti I."/>
            <person name="LaButti K."/>
            <person name="Lindquist E.A."/>
            <person name="Lucas S."/>
            <person name="Salamov A.A."/>
            <person name="Bradshaw R.E."/>
            <person name="Ciuffetti L."/>
            <person name="Hamelin R.C."/>
            <person name="Kema G.H.J."/>
            <person name="Lawrence C."/>
            <person name="Scott J.A."/>
            <person name="Spatafora J.W."/>
            <person name="Turgeon B.G."/>
            <person name="de Wit P.J.G.M."/>
            <person name="Zhong S."/>
            <person name="Goodwin S.B."/>
            <person name="Grigoriev I.V."/>
        </authorList>
    </citation>
    <scope>NUCLEOTIDE SEQUENCE [LARGE SCALE GENOMIC DNA]</scope>
    <source>
        <strain evidence="1 2">UAMH 10762</strain>
    </source>
</reference>
<protein>
    <submittedName>
        <fullName evidence="1">Uncharacterized protein</fullName>
    </submittedName>
</protein>
<dbReference type="EMBL" id="KB445561">
    <property type="protein sequence ID" value="EMC92639.1"/>
    <property type="molecule type" value="Genomic_DNA"/>
</dbReference>
<evidence type="ECO:0000313" key="1">
    <source>
        <dbReference type="EMBL" id="EMC92639.1"/>
    </source>
</evidence>
<sequence>MLHSPRKRRKVHATNGQPLLLPLPPPSAICISTKHFLRVTPLLPRPGPPSGRRDVGSAYHWLRDVAKPNKPARPGVEYSFPQVAYCFHA</sequence>